<feature type="domain" description="Bro-N" evidence="1">
    <location>
        <begin position="3"/>
        <end position="110"/>
    </location>
</feature>
<dbReference type="AlphaFoldDB" id="Q894I3"/>
<dbReference type="InterPro" id="IPR003497">
    <property type="entry name" value="BRO_N_domain"/>
</dbReference>
<protein>
    <submittedName>
        <fullName evidence="2">Phage-related protein</fullName>
    </submittedName>
</protein>
<dbReference type="Pfam" id="PF02498">
    <property type="entry name" value="Bro-N"/>
    <property type="match status" value="1"/>
</dbReference>
<proteinExistence type="predicted"/>
<dbReference type="KEGG" id="ctc:CTC_01560"/>
<dbReference type="SMART" id="SM01040">
    <property type="entry name" value="Bro-N"/>
    <property type="match status" value="1"/>
</dbReference>
<dbReference type="EMBL" id="AE015927">
    <property type="protein sequence ID" value="AAO36109.1"/>
    <property type="molecule type" value="Genomic_DNA"/>
</dbReference>
<sequence length="254" mass="29902">MKNNLLTKMTEFEGQKVEIIIEENVLFELYSTGMALGYIKKNNIGKIYPQKDRIDKIIKNAEITPCVHGVHTYLTEDMLYDFMLESRTEKCKKFRKWVTNEVLPQIRQNGMYISDNATIEQKEYNYNMLDITFKNCSIEQLEDKYKECMEFHKENKTRILYKANTKKRKDATHTHSDSKIKIMEKIIKTLEDRNKTLIGNNKFGLVSEIDDVIKMIKDDIKLQNNLSNRGKLGGKTRKINELTNELEKVCPRRS</sequence>
<dbReference type="GeneID" id="25393084"/>
<evidence type="ECO:0000259" key="1">
    <source>
        <dbReference type="PROSITE" id="PS51750"/>
    </source>
</evidence>
<evidence type="ECO:0000313" key="2">
    <source>
        <dbReference type="EMBL" id="AAO36109.1"/>
    </source>
</evidence>
<reference evidence="2 3" key="1">
    <citation type="journal article" date="2003" name="Proc. Natl. Acad. Sci. U.S.A.">
        <title>The genome sequence of Clostridium tetani, the causative agent of tetanus disease.</title>
        <authorList>
            <person name="Brueggemann H."/>
            <person name="Baumer S."/>
            <person name="Fricke W.F."/>
            <person name="Wiezer A."/>
            <person name="Liesegang H."/>
            <person name="Decker I."/>
            <person name="Herzberg C."/>
            <person name="Martinez-Arias R."/>
            <person name="Merkl R."/>
            <person name="Henne A."/>
            <person name="Gottschalk G."/>
        </authorList>
    </citation>
    <scope>NUCLEOTIDE SEQUENCE [LARGE SCALE GENOMIC DNA]</scope>
    <source>
        <strain evidence="3">Massachusetts / E88</strain>
    </source>
</reference>
<dbReference type="Proteomes" id="UP000001412">
    <property type="component" value="Chromosome"/>
</dbReference>
<keyword evidence="3" id="KW-1185">Reference proteome</keyword>
<organism evidence="2 3">
    <name type="scientific">Clostridium tetani (strain Massachusetts / E88)</name>
    <dbReference type="NCBI Taxonomy" id="212717"/>
    <lineage>
        <taxon>Bacteria</taxon>
        <taxon>Bacillati</taxon>
        <taxon>Bacillota</taxon>
        <taxon>Clostridia</taxon>
        <taxon>Eubacteriales</taxon>
        <taxon>Clostridiaceae</taxon>
        <taxon>Clostridium</taxon>
    </lineage>
</organism>
<gene>
    <name evidence="2" type="ordered locus">CTC_01560</name>
</gene>
<accession>Q894I3</accession>
<evidence type="ECO:0000313" key="3">
    <source>
        <dbReference type="Proteomes" id="UP000001412"/>
    </source>
</evidence>
<dbReference type="HOGENOM" id="CLU_1092856_0_0_9"/>
<name>Q894I3_CLOTE</name>
<dbReference type="PROSITE" id="PS51750">
    <property type="entry name" value="BRO_N"/>
    <property type="match status" value="1"/>
</dbReference>
<dbReference type="RefSeq" id="WP_011099769.1">
    <property type="nucleotide sequence ID" value="NC_004557.1"/>
</dbReference>
<dbReference type="OrthoDB" id="9812611at2"/>